<organism evidence="2 3">
    <name type="scientific">Variovorax ginsengisoli</name>
    <dbReference type="NCBI Taxonomy" id="363844"/>
    <lineage>
        <taxon>Bacteria</taxon>
        <taxon>Pseudomonadati</taxon>
        <taxon>Pseudomonadota</taxon>
        <taxon>Betaproteobacteria</taxon>
        <taxon>Burkholderiales</taxon>
        <taxon>Comamonadaceae</taxon>
        <taxon>Variovorax</taxon>
    </lineage>
</organism>
<sequence>MNTPISPTPVKLDPELKVRLTRLATARHRAPHWLMREAIAQYVDREEKRQALHQDAVAAWGEFEETGLHVTGNEVMAWLETWGTDDELPAPACHK</sequence>
<evidence type="ECO:0000313" key="2">
    <source>
        <dbReference type="EMBL" id="MDO1537501.1"/>
    </source>
</evidence>
<dbReference type="InterPro" id="IPR010985">
    <property type="entry name" value="Ribbon_hlx_hlx"/>
</dbReference>
<reference evidence="2" key="1">
    <citation type="submission" date="2023-06" db="EMBL/GenBank/DDBJ databases">
        <authorList>
            <person name="Jiang Y."/>
            <person name="Liu Q."/>
        </authorList>
    </citation>
    <scope>NUCLEOTIDE SEQUENCE</scope>
    <source>
        <strain evidence="2">CGMCC 1.12090</strain>
    </source>
</reference>
<evidence type="ECO:0000313" key="3">
    <source>
        <dbReference type="Proteomes" id="UP001169027"/>
    </source>
</evidence>
<dbReference type="EMBL" id="JAUKVY010000042">
    <property type="protein sequence ID" value="MDO1537501.1"/>
    <property type="molecule type" value="Genomic_DNA"/>
</dbReference>
<proteinExistence type="predicted"/>
<dbReference type="RefSeq" id="WP_301815943.1">
    <property type="nucleotide sequence ID" value="NZ_JAUJZH010000042.1"/>
</dbReference>
<dbReference type="SUPFAM" id="SSF47598">
    <property type="entry name" value="Ribbon-helix-helix"/>
    <property type="match status" value="1"/>
</dbReference>
<feature type="domain" description="Ribbon-helix-helix protein CopG" evidence="1">
    <location>
        <begin position="10"/>
        <end position="46"/>
    </location>
</feature>
<gene>
    <name evidence="2" type="ORF">Q2T77_35190</name>
</gene>
<dbReference type="Gene3D" id="1.10.1220.10">
    <property type="entry name" value="Met repressor-like"/>
    <property type="match status" value="1"/>
</dbReference>
<evidence type="ECO:0000259" key="1">
    <source>
        <dbReference type="Pfam" id="PF01402"/>
    </source>
</evidence>
<dbReference type="Proteomes" id="UP001169027">
    <property type="component" value="Unassembled WGS sequence"/>
</dbReference>
<dbReference type="Pfam" id="PF01402">
    <property type="entry name" value="RHH_1"/>
    <property type="match status" value="1"/>
</dbReference>
<protein>
    <submittedName>
        <fullName evidence="2">CopG family ribbon-helix-helix protein</fullName>
    </submittedName>
</protein>
<dbReference type="CDD" id="cd22233">
    <property type="entry name" value="RHH_CopAso-like"/>
    <property type="match status" value="1"/>
</dbReference>
<comment type="caution">
    <text evidence="2">The sequence shown here is derived from an EMBL/GenBank/DDBJ whole genome shotgun (WGS) entry which is preliminary data.</text>
</comment>
<keyword evidence="3" id="KW-1185">Reference proteome</keyword>
<accession>A0ABT8SIY2</accession>
<dbReference type="InterPro" id="IPR013321">
    <property type="entry name" value="Arc_rbn_hlx_hlx"/>
</dbReference>
<name>A0ABT8SIY2_9BURK</name>
<dbReference type="InterPro" id="IPR002145">
    <property type="entry name" value="CopG"/>
</dbReference>